<reference evidence="13" key="1">
    <citation type="journal article" date="2023" name="Mol. Biol. Evol.">
        <title>Third-Generation Sequencing Reveals the Adaptive Role of the Epigenome in Three Deep-Sea Polychaetes.</title>
        <authorList>
            <person name="Perez M."/>
            <person name="Aroh O."/>
            <person name="Sun Y."/>
            <person name="Lan Y."/>
            <person name="Juniper S.K."/>
            <person name="Young C.R."/>
            <person name="Angers B."/>
            <person name="Qian P.Y."/>
        </authorList>
    </citation>
    <scope>NUCLEOTIDE SEQUENCE</scope>
    <source>
        <strain evidence="13">R07B-5</strain>
    </source>
</reference>
<dbReference type="Pfam" id="PF13855">
    <property type="entry name" value="LRR_8"/>
    <property type="match status" value="3"/>
</dbReference>
<dbReference type="GO" id="GO:0005886">
    <property type="term" value="C:plasma membrane"/>
    <property type="evidence" value="ECO:0007669"/>
    <property type="project" value="TreeGrafter"/>
</dbReference>
<dbReference type="InterPro" id="IPR003599">
    <property type="entry name" value="Ig_sub"/>
</dbReference>
<evidence type="ECO:0000313" key="13">
    <source>
        <dbReference type="EMBL" id="KAK2185792.1"/>
    </source>
</evidence>
<dbReference type="InterPro" id="IPR003961">
    <property type="entry name" value="FN3_dom"/>
</dbReference>
<evidence type="ECO:0000256" key="9">
    <source>
        <dbReference type="ARBA" id="ARBA00023180"/>
    </source>
</evidence>
<keyword evidence="7 10" id="KW-0472">Membrane</keyword>
<dbReference type="InterPro" id="IPR003591">
    <property type="entry name" value="Leu-rich_rpt_typical-subtyp"/>
</dbReference>
<dbReference type="InterPro" id="IPR000372">
    <property type="entry name" value="LRRNT"/>
</dbReference>
<dbReference type="SMART" id="SM00013">
    <property type="entry name" value="LRRNT"/>
    <property type="match status" value="1"/>
</dbReference>
<feature type="domain" description="Ig-like" evidence="12">
    <location>
        <begin position="426"/>
        <end position="516"/>
    </location>
</feature>
<dbReference type="SMART" id="SM00408">
    <property type="entry name" value="IGc2"/>
    <property type="match status" value="1"/>
</dbReference>
<dbReference type="InterPro" id="IPR032675">
    <property type="entry name" value="LRR_dom_sf"/>
</dbReference>
<keyword evidence="3 10" id="KW-0812">Transmembrane</keyword>
<dbReference type="SMART" id="SM00369">
    <property type="entry name" value="LRR_TYP"/>
    <property type="match status" value="10"/>
</dbReference>
<evidence type="ECO:0000256" key="4">
    <source>
        <dbReference type="ARBA" id="ARBA00022729"/>
    </source>
</evidence>
<dbReference type="InterPro" id="IPR036116">
    <property type="entry name" value="FN3_sf"/>
</dbReference>
<dbReference type="InterPro" id="IPR001611">
    <property type="entry name" value="Leu-rich_rpt"/>
</dbReference>
<dbReference type="Gene3D" id="3.80.10.10">
    <property type="entry name" value="Ribonuclease Inhibitor"/>
    <property type="match status" value="3"/>
</dbReference>
<name>A0AAD9UDV0_RIDPI</name>
<dbReference type="PANTHER" id="PTHR24369">
    <property type="entry name" value="ANTIGEN BSP, PUTATIVE-RELATED"/>
    <property type="match status" value="1"/>
</dbReference>
<dbReference type="CDD" id="cd00063">
    <property type="entry name" value="FN3"/>
    <property type="match status" value="1"/>
</dbReference>
<gene>
    <name evidence="13" type="ORF">NP493_222g01046</name>
</gene>
<dbReference type="SMART" id="SM00365">
    <property type="entry name" value="LRR_SD22"/>
    <property type="match status" value="6"/>
</dbReference>
<comment type="caution">
    <text evidence="13">The sequence shown here is derived from an EMBL/GenBank/DDBJ whole genome shotgun (WGS) entry which is preliminary data.</text>
</comment>
<keyword evidence="2" id="KW-0433">Leucine-rich repeat</keyword>
<keyword evidence="4 11" id="KW-0732">Signal</keyword>
<keyword evidence="5" id="KW-0677">Repeat</keyword>
<dbReference type="Pfam" id="PF07679">
    <property type="entry name" value="I-set"/>
    <property type="match status" value="1"/>
</dbReference>
<dbReference type="InterPro" id="IPR003598">
    <property type="entry name" value="Ig_sub2"/>
</dbReference>
<evidence type="ECO:0000256" key="2">
    <source>
        <dbReference type="ARBA" id="ARBA00022614"/>
    </source>
</evidence>
<evidence type="ECO:0000256" key="1">
    <source>
        <dbReference type="ARBA" id="ARBA00004167"/>
    </source>
</evidence>
<dbReference type="PANTHER" id="PTHR24369:SF207">
    <property type="entry name" value="LEUCINE RICH REPEAT AND IG DOMAIN CONTAINING 3"/>
    <property type="match status" value="1"/>
</dbReference>
<dbReference type="InterPro" id="IPR013098">
    <property type="entry name" value="Ig_I-set"/>
</dbReference>
<organism evidence="13 14">
    <name type="scientific">Ridgeia piscesae</name>
    <name type="common">Tubeworm</name>
    <dbReference type="NCBI Taxonomy" id="27915"/>
    <lineage>
        <taxon>Eukaryota</taxon>
        <taxon>Metazoa</taxon>
        <taxon>Spiralia</taxon>
        <taxon>Lophotrochozoa</taxon>
        <taxon>Annelida</taxon>
        <taxon>Polychaeta</taxon>
        <taxon>Sedentaria</taxon>
        <taxon>Canalipalpata</taxon>
        <taxon>Sabellida</taxon>
        <taxon>Siboglinidae</taxon>
        <taxon>Ridgeia</taxon>
    </lineage>
</organism>
<evidence type="ECO:0000256" key="8">
    <source>
        <dbReference type="ARBA" id="ARBA00023157"/>
    </source>
</evidence>
<dbReference type="SMART" id="SM00409">
    <property type="entry name" value="IG"/>
    <property type="match status" value="1"/>
</dbReference>
<evidence type="ECO:0000256" key="3">
    <source>
        <dbReference type="ARBA" id="ARBA00022692"/>
    </source>
</evidence>
<feature type="chain" id="PRO_5042050410" description="Ig-like domain-containing protein" evidence="11">
    <location>
        <begin position="24"/>
        <end position="698"/>
    </location>
</feature>
<dbReference type="SUPFAM" id="SSF48726">
    <property type="entry name" value="Immunoglobulin"/>
    <property type="match status" value="1"/>
</dbReference>
<evidence type="ECO:0000256" key="5">
    <source>
        <dbReference type="ARBA" id="ARBA00022737"/>
    </source>
</evidence>
<dbReference type="InterPro" id="IPR007110">
    <property type="entry name" value="Ig-like_dom"/>
</dbReference>
<dbReference type="InterPro" id="IPR013783">
    <property type="entry name" value="Ig-like_fold"/>
</dbReference>
<keyword evidence="8" id="KW-1015">Disulfide bond</keyword>
<sequence>MPQLMGGECVVTCVFLLVLVSDAMPTQHTWNATCPAPCECAVCKSALYGGWLKTVDCSNEKLSLCPRDLPRDTQALLLRGNAVDVTQVPSLPDLLQLDLSYNMITSLADLPLKRLSALLHLNLEGNAIETLPSDSLSALGDLQTLSLAKNNIKILSEDSLSGLSHLRELSLSDNKLHVLNATWWQHTEHLETLQLSNNEISVIEDHTFTSLPRLTHLSLANNGLTSLQRYSFSRLNKLQHLILDGNGLVTIPAVAFSGLANLHLLSLSSNPIAKIGYRDFYKLPVNEVHLCNMPVLRIVDPGAFYDLHNLLVLQMHDNPNLAYLARGAFVQTPNLHELYLHNNKLTTLSADLQNALPHVHLVSFHGNPIHCDCNIVWITRLVRNTSTTAEPKFDELGRTTCDTPKRWHGVKLHDLPSSSIASVCPPTVIPFFNNRYNLGLGTTATFECRAVGTNNLRISWILANGKPLNNTSNNSRIKFDPIGKLTINFVKAMDSGTYTCVATSDAGFDTKSSVLRVHSKKARVLLLGVATDFVTVTWNGTSDTIFCGEYTILHRRKGSDSPYKQIHIHAHARSFTVSHLHPETTYEFCIAYGSNHTRLNCIDVRTMGEKFNKQGITRFDPTKVLIVFMFICVSFVAMCVLVAMVKRHRRREAYKDPTTVVGNYNLGHMSNISLDDLYNPPSTPISTSKTSLVNKKKT</sequence>
<proteinExistence type="predicted"/>
<dbReference type="InterPro" id="IPR036179">
    <property type="entry name" value="Ig-like_dom_sf"/>
</dbReference>
<evidence type="ECO:0000313" key="14">
    <source>
        <dbReference type="Proteomes" id="UP001209878"/>
    </source>
</evidence>
<comment type="subcellular location">
    <subcellularLocation>
        <location evidence="1">Membrane</location>
        <topology evidence="1">Single-pass membrane protein</topology>
    </subcellularLocation>
</comment>
<dbReference type="InterPro" id="IPR000483">
    <property type="entry name" value="Cys-rich_flank_reg_C"/>
</dbReference>
<dbReference type="PROSITE" id="PS50835">
    <property type="entry name" value="IG_LIKE"/>
    <property type="match status" value="1"/>
</dbReference>
<feature type="transmembrane region" description="Helical" evidence="10">
    <location>
        <begin position="624"/>
        <end position="645"/>
    </location>
</feature>
<dbReference type="Proteomes" id="UP001209878">
    <property type="component" value="Unassembled WGS sequence"/>
</dbReference>
<evidence type="ECO:0000256" key="11">
    <source>
        <dbReference type="SAM" id="SignalP"/>
    </source>
</evidence>
<evidence type="ECO:0000259" key="12">
    <source>
        <dbReference type="PROSITE" id="PS50835"/>
    </source>
</evidence>
<keyword evidence="9" id="KW-0325">Glycoprotein</keyword>
<dbReference type="CDD" id="cd00096">
    <property type="entry name" value="Ig"/>
    <property type="match status" value="1"/>
</dbReference>
<dbReference type="AlphaFoldDB" id="A0AAD9UDV0"/>
<dbReference type="PROSITE" id="PS51450">
    <property type="entry name" value="LRR"/>
    <property type="match status" value="4"/>
</dbReference>
<evidence type="ECO:0000256" key="6">
    <source>
        <dbReference type="ARBA" id="ARBA00022989"/>
    </source>
</evidence>
<dbReference type="EMBL" id="JAODUO010000222">
    <property type="protein sequence ID" value="KAK2185792.1"/>
    <property type="molecule type" value="Genomic_DNA"/>
</dbReference>
<dbReference type="SUPFAM" id="SSF52058">
    <property type="entry name" value="L domain-like"/>
    <property type="match status" value="1"/>
</dbReference>
<keyword evidence="14" id="KW-1185">Reference proteome</keyword>
<evidence type="ECO:0000256" key="10">
    <source>
        <dbReference type="SAM" id="Phobius"/>
    </source>
</evidence>
<dbReference type="InterPro" id="IPR050541">
    <property type="entry name" value="LRR_TM_domain-containing"/>
</dbReference>
<protein>
    <recommendedName>
        <fullName evidence="12">Ig-like domain-containing protein</fullName>
    </recommendedName>
</protein>
<dbReference type="SUPFAM" id="SSF49265">
    <property type="entry name" value="Fibronectin type III"/>
    <property type="match status" value="1"/>
</dbReference>
<accession>A0AAD9UDV0</accession>
<dbReference type="Gene3D" id="2.60.40.10">
    <property type="entry name" value="Immunoglobulins"/>
    <property type="match status" value="2"/>
</dbReference>
<evidence type="ECO:0000256" key="7">
    <source>
        <dbReference type="ARBA" id="ARBA00023136"/>
    </source>
</evidence>
<dbReference type="SMART" id="SM00082">
    <property type="entry name" value="LRRCT"/>
    <property type="match status" value="1"/>
</dbReference>
<keyword evidence="6 10" id="KW-1133">Transmembrane helix</keyword>
<feature type="signal peptide" evidence="11">
    <location>
        <begin position="1"/>
        <end position="23"/>
    </location>
</feature>